<evidence type="ECO:0000259" key="10">
    <source>
        <dbReference type="PROSITE" id="PS50859"/>
    </source>
</evidence>
<evidence type="ECO:0000256" key="7">
    <source>
        <dbReference type="ARBA" id="ARBA00046280"/>
    </source>
</evidence>
<keyword evidence="4" id="KW-0653">Protein transport</keyword>
<dbReference type="GO" id="GO:0012505">
    <property type="term" value="C:endomembrane system"/>
    <property type="evidence" value="ECO:0007669"/>
    <property type="project" value="UniProtKB-SubCell"/>
</dbReference>
<dbReference type="InterPro" id="IPR010908">
    <property type="entry name" value="Longin_dom"/>
</dbReference>
<sequence>MSSSIIYALVANDNNPTPLAEVSLAEGNFQLMALKILQKIKPNSSISYSYEDKYIFHYHNDSGFTYLCMTDAAFSNRAAYNFLFDLREKFQAKFGEEAQKAIGFSASKQFEDIMKQRMEFFNTDPNADKLKIVRQTLDKTRDVMIENIDKVLARGDKIELLVSKTAYMSDQAVTLRKTSTRVKRHMWWKNFKLSLIIIAILLVVIGFIVLLACGGFTFPNCS</sequence>
<dbReference type="InterPro" id="IPR042855">
    <property type="entry name" value="V_SNARE_CC"/>
</dbReference>
<dbReference type="CDD" id="cd14824">
    <property type="entry name" value="Longin"/>
    <property type="match status" value="1"/>
</dbReference>
<dbReference type="GO" id="GO:0005737">
    <property type="term" value="C:cytoplasm"/>
    <property type="evidence" value="ECO:0007669"/>
    <property type="project" value="UniProtKB-ARBA"/>
</dbReference>
<dbReference type="PANTHER" id="PTHR21136">
    <property type="entry name" value="SNARE PROTEINS"/>
    <property type="match status" value="1"/>
</dbReference>
<protein>
    <submittedName>
        <fullName evidence="12">Uncharacterized protein</fullName>
    </submittedName>
</protein>
<keyword evidence="8" id="KW-0175">Coiled coil</keyword>
<feature type="transmembrane region" description="Helical" evidence="9">
    <location>
        <begin position="193"/>
        <end position="218"/>
    </location>
</feature>
<evidence type="ECO:0000256" key="9">
    <source>
        <dbReference type="SAM" id="Phobius"/>
    </source>
</evidence>
<dbReference type="SUPFAM" id="SSF58038">
    <property type="entry name" value="SNARE fusion complex"/>
    <property type="match status" value="1"/>
</dbReference>
<dbReference type="GO" id="GO:0016020">
    <property type="term" value="C:membrane"/>
    <property type="evidence" value="ECO:0007669"/>
    <property type="project" value="InterPro"/>
</dbReference>
<keyword evidence="2" id="KW-0813">Transport</keyword>
<evidence type="ECO:0000259" key="11">
    <source>
        <dbReference type="PROSITE" id="PS50892"/>
    </source>
</evidence>
<dbReference type="FunFam" id="1.20.5.110:FF:000004">
    <property type="entry name" value="Vesicle-associated membrane protein 7"/>
    <property type="match status" value="1"/>
</dbReference>
<dbReference type="InterPro" id="IPR011012">
    <property type="entry name" value="Longin-like_dom_sf"/>
</dbReference>
<evidence type="ECO:0000256" key="3">
    <source>
        <dbReference type="ARBA" id="ARBA00022692"/>
    </source>
</evidence>
<dbReference type="Pfam" id="PF00957">
    <property type="entry name" value="Synaptobrevin"/>
    <property type="match status" value="1"/>
</dbReference>
<keyword evidence="5 9" id="KW-1133">Transmembrane helix</keyword>
<evidence type="ECO:0000256" key="4">
    <source>
        <dbReference type="ARBA" id="ARBA00022927"/>
    </source>
</evidence>
<keyword evidence="6 9" id="KW-0472">Membrane</keyword>
<evidence type="ECO:0000313" key="13">
    <source>
        <dbReference type="Proteomes" id="UP001162131"/>
    </source>
</evidence>
<dbReference type="InterPro" id="IPR051097">
    <property type="entry name" value="Synaptobrevin-like_transport"/>
</dbReference>
<dbReference type="GO" id="GO:0015031">
    <property type="term" value="P:protein transport"/>
    <property type="evidence" value="ECO:0007669"/>
    <property type="project" value="UniProtKB-KW"/>
</dbReference>
<dbReference type="Gene3D" id="1.20.5.110">
    <property type="match status" value="1"/>
</dbReference>
<proteinExistence type="inferred from homology"/>
<comment type="similarity">
    <text evidence="1">Belongs to the synaptobrevin family.</text>
</comment>
<comment type="subcellular location">
    <subcellularLocation>
        <location evidence="7">Endomembrane system</location>
        <topology evidence="7">Single-pass type IV membrane protein</topology>
    </subcellularLocation>
</comment>
<evidence type="ECO:0000256" key="2">
    <source>
        <dbReference type="ARBA" id="ARBA00022448"/>
    </source>
</evidence>
<dbReference type="Proteomes" id="UP001162131">
    <property type="component" value="Unassembled WGS sequence"/>
</dbReference>
<feature type="domain" description="Longin" evidence="10">
    <location>
        <begin position="9"/>
        <end position="114"/>
    </location>
</feature>
<evidence type="ECO:0000256" key="1">
    <source>
        <dbReference type="ARBA" id="ARBA00008025"/>
    </source>
</evidence>
<dbReference type="PROSITE" id="PS50859">
    <property type="entry name" value="LONGIN"/>
    <property type="match status" value="1"/>
</dbReference>
<dbReference type="SMART" id="SM01270">
    <property type="entry name" value="Longin"/>
    <property type="match status" value="1"/>
</dbReference>
<dbReference type="Pfam" id="PF13774">
    <property type="entry name" value="Longin"/>
    <property type="match status" value="1"/>
</dbReference>
<keyword evidence="3 9" id="KW-0812">Transmembrane</keyword>
<dbReference type="PRINTS" id="PR00219">
    <property type="entry name" value="SYNAPTOBREVN"/>
</dbReference>
<gene>
    <name evidence="12" type="ORF">BSTOLATCC_MIC31745</name>
</gene>
<evidence type="ECO:0000256" key="5">
    <source>
        <dbReference type="ARBA" id="ARBA00022989"/>
    </source>
</evidence>
<dbReference type="PROSITE" id="PS50892">
    <property type="entry name" value="V_SNARE"/>
    <property type="match status" value="1"/>
</dbReference>
<dbReference type="Gene3D" id="3.30.450.50">
    <property type="entry name" value="Longin domain"/>
    <property type="match status" value="1"/>
</dbReference>
<dbReference type="InterPro" id="IPR001388">
    <property type="entry name" value="Synaptobrevin-like"/>
</dbReference>
<reference evidence="12" key="1">
    <citation type="submission" date="2021-09" db="EMBL/GenBank/DDBJ databases">
        <authorList>
            <consortium name="AG Swart"/>
            <person name="Singh M."/>
            <person name="Singh A."/>
            <person name="Seah K."/>
            <person name="Emmerich C."/>
        </authorList>
    </citation>
    <scope>NUCLEOTIDE SEQUENCE</scope>
    <source>
        <strain evidence="12">ATCC30299</strain>
    </source>
</reference>
<dbReference type="EMBL" id="CAJZBQ010000032">
    <property type="protein sequence ID" value="CAG9322622.1"/>
    <property type="molecule type" value="Genomic_DNA"/>
</dbReference>
<dbReference type="CDD" id="cd15843">
    <property type="entry name" value="R-SNARE"/>
    <property type="match status" value="1"/>
</dbReference>
<keyword evidence="13" id="KW-1185">Reference proteome</keyword>
<evidence type="ECO:0000313" key="12">
    <source>
        <dbReference type="EMBL" id="CAG9322622.1"/>
    </source>
</evidence>
<dbReference type="GO" id="GO:0016192">
    <property type="term" value="P:vesicle-mediated transport"/>
    <property type="evidence" value="ECO:0007669"/>
    <property type="project" value="InterPro"/>
</dbReference>
<name>A0AAU9JA75_9CILI</name>
<dbReference type="AlphaFoldDB" id="A0AAU9JA75"/>
<accession>A0AAU9JA75</accession>
<dbReference type="PANTHER" id="PTHR21136:SF168">
    <property type="entry name" value="VESICLE-ASSOCIATED MEMBRANE PROTEIN 9"/>
    <property type="match status" value="1"/>
</dbReference>
<comment type="caution">
    <text evidence="12">The sequence shown here is derived from an EMBL/GenBank/DDBJ whole genome shotgun (WGS) entry which is preliminary data.</text>
</comment>
<feature type="domain" description="V-SNARE coiled-coil homology" evidence="11">
    <location>
        <begin position="129"/>
        <end position="189"/>
    </location>
</feature>
<organism evidence="12 13">
    <name type="scientific">Blepharisma stoltei</name>
    <dbReference type="NCBI Taxonomy" id="1481888"/>
    <lineage>
        <taxon>Eukaryota</taxon>
        <taxon>Sar</taxon>
        <taxon>Alveolata</taxon>
        <taxon>Ciliophora</taxon>
        <taxon>Postciliodesmatophora</taxon>
        <taxon>Heterotrichea</taxon>
        <taxon>Heterotrichida</taxon>
        <taxon>Blepharismidae</taxon>
        <taxon>Blepharisma</taxon>
    </lineage>
</organism>
<dbReference type="SUPFAM" id="SSF64356">
    <property type="entry name" value="SNARE-like"/>
    <property type="match status" value="1"/>
</dbReference>
<evidence type="ECO:0000256" key="6">
    <source>
        <dbReference type="ARBA" id="ARBA00023136"/>
    </source>
</evidence>
<evidence type="ECO:0000256" key="8">
    <source>
        <dbReference type="PROSITE-ProRule" id="PRU00290"/>
    </source>
</evidence>